<sequence length="530" mass="56702">MSAALPTAIPKGAKYALVLIALTNAISLLDRQILAILAPAIKRDLNIGDAEMGLLYGTVFALFYALFSLPLGRLADGWVRSKLLALSIGFWSAATALGGMANGFAMLAVSRLGVGIGEASAQPAGTSLIYDYWPKHRRGFVMAVLASAIALGLGGSLVLGGVAAADWDAAFASGTAPLGLKGWQFAFLVASLPGFVLALFMWRLREPERGAMDGIQTPPDPAPFRASWNVLAAVTPGFNWLALGRRGASGGYWRFNLIALAGIVLAMWGLVTLCTALSPRPPLDFGAVSINPHLLQWSVIGFGLFVIVNLMQNMAVTDAQAFRVITRSPTLLMVMAVGTLQSVLNYGMMSFNPSFLMKYYGLSLKDTALQFGLVSAGMGILGPLFWGPLSDWLQKRFPGVGRAYVALFCMGLSPLISFWVYHAPDATAFYWRFVAYSMVLTGWLPPLYAIMYEQVLPRIRGTTSSVYLLVSTILGLGIGPYVVGVLSDASGDLRGSMLTINAVGIAIVVLMLVVARRAQRDENALMERAA</sequence>
<feature type="transmembrane region" description="Helical" evidence="6">
    <location>
        <begin position="368"/>
        <end position="389"/>
    </location>
</feature>
<dbReference type="InterPro" id="IPR020846">
    <property type="entry name" value="MFS_dom"/>
</dbReference>
<feature type="transmembrane region" description="Helical" evidence="6">
    <location>
        <begin position="15"/>
        <end position="41"/>
    </location>
</feature>
<organism evidence="8 9">
    <name type="scientific">Novosphingobium arvoryzae</name>
    <dbReference type="NCBI Taxonomy" id="1256514"/>
    <lineage>
        <taxon>Bacteria</taxon>
        <taxon>Pseudomonadati</taxon>
        <taxon>Pseudomonadota</taxon>
        <taxon>Alphaproteobacteria</taxon>
        <taxon>Sphingomonadales</taxon>
        <taxon>Sphingomonadaceae</taxon>
        <taxon>Novosphingobium</taxon>
    </lineage>
</organism>
<evidence type="ECO:0000256" key="3">
    <source>
        <dbReference type="ARBA" id="ARBA00022692"/>
    </source>
</evidence>
<comment type="caution">
    <text evidence="8">The sequence shown here is derived from an EMBL/GenBank/DDBJ whole genome shotgun (WGS) entry which is preliminary data.</text>
</comment>
<keyword evidence="5 6" id="KW-0472">Membrane</keyword>
<feature type="transmembrane region" description="Helical" evidence="6">
    <location>
        <begin position="83"/>
        <end position="109"/>
    </location>
</feature>
<proteinExistence type="predicted"/>
<evidence type="ECO:0000259" key="7">
    <source>
        <dbReference type="PROSITE" id="PS50850"/>
    </source>
</evidence>
<dbReference type="PANTHER" id="PTHR23505:SF79">
    <property type="entry name" value="PROTEIN SPINSTER"/>
    <property type="match status" value="1"/>
</dbReference>
<protein>
    <recommendedName>
        <fullName evidence="7">Major facilitator superfamily (MFS) profile domain-containing protein</fullName>
    </recommendedName>
</protein>
<dbReference type="AlphaFoldDB" id="A0A918RJX1"/>
<evidence type="ECO:0000256" key="4">
    <source>
        <dbReference type="ARBA" id="ARBA00022989"/>
    </source>
</evidence>
<dbReference type="GO" id="GO:0016020">
    <property type="term" value="C:membrane"/>
    <property type="evidence" value="ECO:0007669"/>
    <property type="project" value="UniProtKB-SubCell"/>
</dbReference>
<feature type="transmembrane region" description="Helical" evidence="6">
    <location>
        <begin position="401"/>
        <end position="421"/>
    </location>
</feature>
<evidence type="ECO:0000256" key="5">
    <source>
        <dbReference type="ARBA" id="ARBA00023136"/>
    </source>
</evidence>
<reference evidence="8" key="1">
    <citation type="journal article" date="2014" name="Int. J. Syst. Evol. Microbiol.">
        <title>Complete genome sequence of Corynebacterium casei LMG S-19264T (=DSM 44701T), isolated from a smear-ripened cheese.</title>
        <authorList>
            <consortium name="US DOE Joint Genome Institute (JGI-PGF)"/>
            <person name="Walter F."/>
            <person name="Albersmeier A."/>
            <person name="Kalinowski J."/>
            <person name="Ruckert C."/>
        </authorList>
    </citation>
    <scope>NUCLEOTIDE SEQUENCE</scope>
    <source>
        <strain evidence="8">KCTC 32422</strain>
    </source>
</reference>
<keyword evidence="9" id="KW-1185">Reference proteome</keyword>
<dbReference type="EMBL" id="BMZD01000005">
    <property type="protein sequence ID" value="GHA01964.1"/>
    <property type="molecule type" value="Genomic_DNA"/>
</dbReference>
<dbReference type="RefSeq" id="WP_189541764.1">
    <property type="nucleotide sequence ID" value="NZ_BMZD01000005.1"/>
</dbReference>
<name>A0A918RJX1_9SPHN</name>
<dbReference type="GO" id="GO:0022857">
    <property type="term" value="F:transmembrane transporter activity"/>
    <property type="evidence" value="ECO:0007669"/>
    <property type="project" value="InterPro"/>
</dbReference>
<accession>A0A918RJX1</accession>
<gene>
    <name evidence="8" type="ORF">GCM10011617_23480</name>
</gene>
<feature type="transmembrane region" description="Helical" evidence="6">
    <location>
        <begin position="433"/>
        <end position="452"/>
    </location>
</feature>
<feature type="transmembrane region" description="Helical" evidence="6">
    <location>
        <begin position="53"/>
        <end position="71"/>
    </location>
</feature>
<feature type="transmembrane region" description="Helical" evidence="6">
    <location>
        <begin position="331"/>
        <end position="348"/>
    </location>
</feature>
<dbReference type="Gene3D" id="1.20.1250.20">
    <property type="entry name" value="MFS general substrate transporter like domains"/>
    <property type="match status" value="2"/>
</dbReference>
<evidence type="ECO:0000256" key="6">
    <source>
        <dbReference type="SAM" id="Phobius"/>
    </source>
</evidence>
<feature type="transmembrane region" description="Helical" evidence="6">
    <location>
        <begin position="255"/>
        <end position="278"/>
    </location>
</feature>
<dbReference type="InterPro" id="IPR036259">
    <property type="entry name" value="MFS_trans_sf"/>
</dbReference>
<feature type="transmembrane region" description="Helical" evidence="6">
    <location>
        <begin position="183"/>
        <end position="202"/>
    </location>
</feature>
<reference evidence="8" key="2">
    <citation type="submission" date="2020-09" db="EMBL/GenBank/DDBJ databases">
        <authorList>
            <person name="Sun Q."/>
            <person name="Kim S."/>
        </authorList>
    </citation>
    <scope>NUCLEOTIDE SEQUENCE</scope>
    <source>
        <strain evidence="8">KCTC 32422</strain>
    </source>
</reference>
<feature type="transmembrane region" description="Helical" evidence="6">
    <location>
        <begin position="290"/>
        <end position="310"/>
    </location>
</feature>
<keyword evidence="3 6" id="KW-0812">Transmembrane</keyword>
<dbReference type="PROSITE" id="PS50850">
    <property type="entry name" value="MFS"/>
    <property type="match status" value="1"/>
</dbReference>
<evidence type="ECO:0000313" key="9">
    <source>
        <dbReference type="Proteomes" id="UP000634139"/>
    </source>
</evidence>
<keyword evidence="2" id="KW-0813">Transport</keyword>
<dbReference type="SUPFAM" id="SSF103473">
    <property type="entry name" value="MFS general substrate transporter"/>
    <property type="match status" value="1"/>
</dbReference>
<evidence type="ECO:0000256" key="1">
    <source>
        <dbReference type="ARBA" id="ARBA00004141"/>
    </source>
</evidence>
<feature type="domain" description="Major facilitator superfamily (MFS) profile" evidence="7">
    <location>
        <begin position="16"/>
        <end position="519"/>
    </location>
</feature>
<evidence type="ECO:0000256" key="2">
    <source>
        <dbReference type="ARBA" id="ARBA00022448"/>
    </source>
</evidence>
<feature type="transmembrane region" description="Helical" evidence="6">
    <location>
        <begin position="464"/>
        <end position="483"/>
    </location>
</feature>
<dbReference type="InterPro" id="IPR044770">
    <property type="entry name" value="MFS_spinster-like"/>
</dbReference>
<keyword evidence="4 6" id="KW-1133">Transmembrane helix</keyword>
<dbReference type="InterPro" id="IPR011701">
    <property type="entry name" value="MFS"/>
</dbReference>
<feature type="transmembrane region" description="Helical" evidence="6">
    <location>
        <begin position="140"/>
        <end position="163"/>
    </location>
</feature>
<evidence type="ECO:0000313" key="8">
    <source>
        <dbReference type="EMBL" id="GHA01964.1"/>
    </source>
</evidence>
<dbReference type="Pfam" id="PF07690">
    <property type="entry name" value="MFS_1"/>
    <property type="match status" value="1"/>
</dbReference>
<feature type="transmembrane region" description="Helical" evidence="6">
    <location>
        <begin position="495"/>
        <end position="515"/>
    </location>
</feature>
<comment type="subcellular location">
    <subcellularLocation>
        <location evidence="1">Membrane</location>
        <topology evidence="1">Multi-pass membrane protein</topology>
    </subcellularLocation>
</comment>
<dbReference type="Proteomes" id="UP000634139">
    <property type="component" value="Unassembled WGS sequence"/>
</dbReference>
<dbReference type="PANTHER" id="PTHR23505">
    <property type="entry name" value="SPINSTER"/>
    <property type="match status" value="1"/>
</dbReference>